<dbReference type="SMART" id="SM00482">
    <property type="entry name" value="POLAc"/>
    <property type="match status" value="1"/>
</dbReference>
<keyword evidence="3" id="KW-1185">Reference proteome</keyword>
<proteinExistence type="predicted"/>
<dbReference type="InterPro" id="IPR002298">
    <property type="entry name" value="DNA_polymerase_A"/>
</dbReference>
<dbReference type="InterPro" id="IPR043502">
    <property type="entry name" value="DNA/RNA_pol_sf"/>
</dbReference>
<dbReference type="EMBL" id="JBHUGA010000058">
    <property type="protein sequence ID" value="MFD1847503.1"/>
    <property type="molecule type" value="Genomic_DNA"/>
</dbReference>
<dbReference type="Gene3D" id="3.30.70.370">
    <property type="match status" value="1"/>
</dbReference>
<evidence type="ECO:0000313" key="3">
    <source>
        <dbReference type="Proteomes" id="UP001597307"/>
    </source>
</evidence>
<dbReference type="Pfam" id="PF00476">
    <property type="entry name" value="DNA_pol_A"/>
    <property type="match status" value="1"/>
</dbReference>
<dbReference type="SUPFAM" id="SSF56672">
    <property type="entry name" value="DNA/RNA polymerases"/>
    <property type="match status" value="1"/>
</dbReference>
<dbReference type="PANTHER" id="PTHR10133:SF62">
    <property type="entry name" value="DNA POLYMERASE THETA"/>
    <property type="match status" value="1"/>
</dbReference>
<reference evidence="3" key="1">
    <citation type="journal article" date="2019" name="Int. J. Syst. Evol. Microbiol.">
        <title>The Global Catalogue of Microorganisms (GCM) 10K type strain sequencing project: providing services to taxonomists for standard genome sequencing and annotation.</title>
        <authorList>
            <consortium name="The Broad Institute Genomics Platform"/>
            <consortium name="The Broad Institute Genome Sequencing Center for Infectious Disease"/>
            <person name="Wu L."/>
            <person name="Ma J."/>
        </authorList>
    </citation>
    <scope>NUCLEOTIDE SEQUENCE [LARGE SCALE GENOMIC DNA]</scope>
    <source>
        <strain evidence="3">JCM 11496</strain>
    </source>
</reference>
<feature type="domain" description="DNA-directed DNA polymerase family A palm" evidence="1">
    <location>
        <begin position="369"/>
        <end position="570"/>
    </location>
</feature>
<dbReference type="PRINTS" id="PR00868">
    <property type="entry name" value="DNAPOLI"/>
</dbReference>
<sequence length="605" mass="66583">MSRYTARALQDEADLANFQRWLVGHPGRLGLAMISDPKDQLFQKGFRCHLLAVGAQDGSGWVVATEDRDLARRFGVALFHGEKRRVWAHDANATAWAIRRTLDLKLDSLRCTLLGARVAWPGAKPDPENALNAHLAPALTSLRATWGERTGKQVHGEEWPARAAAELPLADPALLSYAAGKAVECAQLADELAAIEWARPHILREVAVDQMWRWTGYDGIRVDTQELMSLIASIEGALDGASSALGFIPATSGPEVHSFIRRLGAELPKTATGAASLAQNTRHLAEVPEKSSKDWQYFCDVLEIRSSLTKLTEIRRCLDIDGRVHPTINTTKAITGRSSVTEPAMQNLRSAKDPKRQPAAYALNPGLIRSQRYILMADPGKVLIGCDLSHVEPSLLAVVTQDPELIKAVDRENDIYVEIAAKVWGLPAREVDQNGKRTETAEKHRSAAKTILLSLMYGKGDKMLAYDLRMSLAEAGKLKQQILSAYPIMNRWISAQRKLVQLGGTPSTLAGRRLFGDMTKPYTAVNYIIQGSAADIFKDFCLAVGARVPAGTRLFLPVHDEIVLECFPEQVDDVSVILKEEMHLELDGVEIWGEPTVLGEHWGKA</sequence>
<evidence type="ECO:0000313" key="2">
    <source>
        <dbReference type="EMBL" id="MFD1847503.1"/>
    </source>
</evidence>
<evidence type="ECO:0000259" key="1">
    <source>
        <dbReference type="SMART" id="SM00482"/>
    </source>
</evidence>
<gene>
    <name evidence="2" type="ORF">ACFSFX_12980</name>
</gene>
<protein>
    <submittedName>
        <fullName evidence="2">DNA polymerase</fullName>
    </submittedName>
</protein>
<dbReference type="Proteomes" id="UP001597307">
    <property type="component" value="Unassembled WGS sequence"/>
</dbReference>
<organism evidence="2 3">
    <name type="scientific">Arthrobacter flavus</name>
    <dbReference type="NCBI Taxonomy" id="95172"/>
    <lineage>
        <taxon>Bacteria</taxon>
        <taxon>Bacillati</taxon>
        <taxon>Actinomycetota</taxon>
        <taxon>Actinomycetes</taxon>
        <taxon>Micrococcales</taxon>
        <taxon>Micrococcaceae</taxon>
        <taxon>Arthrobacter</taxon>
    </lineage>
</organism>
<dbReference type="PANTHER" id="PTHR10133">
    <property type="entry name" value="DNA POLYMERASE I"/>
    <property type="match status" value="1"/>
</dbReference>
<dbReference type="RefSeq" id="WP_343882406.1">
    <property type="nucleotide sequence ID" value="NZ_BAAAIJ010000063.1"/>
</dbReference>
<comment type="caution">
    <text evidence="2">The sequence shown here is derived from an EMBL/GenBank/DDBJ whole genome shotgun (WGS) entry which is preliminary data.</text>
</comment>
<dbReference type="InterPro" id="IPR001098">
    <property type="entry name" value="DNA-dir_DNA_pol_A_palm_dom"/>
</dbReference>
<dbReference type="Gene3D" id="1.10.150.20">
    <property type="entry name" value="5' to 3' exonuclease, C-terminal subdomain"/>
    <property type="match status" value="1"/>
</dbReference>
<name>A0ABW4Q9V1_9MICC</name>
<accession>A0ABW4Q9V1</accession>